<evidence type="ECO:0000256" key="1">
    <source>
        <dbReference type="SAM" id="Phobius"/>
    </source>
</evidence>
<evidence type="ECO:0000313" key="4">
    <source>
        <dbReference type="Proteomes" id="UP000515703"/>
    </source>
</evidence>
<reference evidence="3 4" key="2">
    <citation type="submission" date="2020-08" db="EMBL/GenBank/DDBJ databases">
        <authorList>
            <person name="Ueki A."/>
            <person name="Tonouchi A."/>
        </authorList>
    </citation>
    <scope>NUCLEOTIDE SEQUENCE [LARGE SCALE GENOMIC DNA]</scope>
    <source>
        <strain evidence="3 4">CTTW</strain>
    </source>
</reference>
<dbReference type="EMBL" id="AP023368">
    <property type="protein sequence ID" value="BCK00660.1"/>
    <property type="molecule type" value="Genomic_DNA"/>
</dbReference>
<keyword evidence="4" id="KW-1185">Reference proteome</keyword>
<dbReference type="GO" id="GO:0004175">
    <property type="term" value="F:endopeptidase activity"/>
    <property type="evidence" value="ECO:0007669"/>
    <property type="project" value="UniProtKB-ARBA"/>
</dbReference>
<gene>
    <name evidence="3" type="ORF">bsdcttw_37000</name>
</gene>
<sequence length="234" mass="26702">MREKVKNIFRTDIEYKENTASYTKADGILALLYYLIFLIVYYCMGKIYLANHLYLGIACNIGLAVLCVIFVLLRKQKINSLAISLRKAKQAVILGSILGICMVLFNNVIPAVMSGCHFNQVNKVLYGIFYYFVIIAFAEEIAFRGYIQTRIYGLIKKDSVAVIVVGIMFSFMHIPFQMALAGSNALAFIGGNVVWLILLFFWHILFNFLHRKYNNILTNTIFHGFMDLGNNLFV</sequence>
<accession>A0A7I8DQK0</accession>
<dbReference type="InterPro" id="IPR003675">
    <property type="entry name" value="Rce1/LyrA-like_dom"/>
</dbReference>
<feature type="domain" description="CAAX prenyl protease 2/Lysostaphin resistance protein A-like" evidence="2">
    <location>
        <begin position="124"/>
        <end position="228"/>
    </location>
</feature>
<feature type="transmembrane region" description="Helical" evidence="1">
    <location>
        <begin position="186"/>
        <end position="209"/>
    </location>
</feature>
<protein>
    <recommendedName>
        <fullName evidence="2">CAAX prenyl protease 2/Lysostaphin resistance protein A-like domain-containing protein</fullName>
    </recommendedName>
</protein>
<dbReference type="GO" id="GO:0080120">
    <property type="term" value="P:CAAX-box protein maturation"/>
    <property type="evidence" value="ECO:0007669"/>
    <property type="project" value="UniProtKB-ARBA"/>
</dbReference>
<dbReference type="Proteomes" id="UP000515703">
    <property type="component" value="Chromosome"/>
</dbReference>
<reference evidence="3 4" key="1">
    <citation type="submission" date="2020-08" db="EMBL/GenBank/DDBJ databases">
        <title>Draft genome sequencing of an Anaerocolumna strain isolated from anoxic soil subjected to BSD treatment.</title>
        <authorList>
            <person name="Uek A."/>
            <person name="Tonouchi A."/>
        </authorList>
    </citation>
    <scope>NUCLEOTIDE SEQUENCE [LARGE SCALE GENOMIC DNA]</scope>
    <source>
        <strain evidence="3 4">CTTW</strain>
    </source>
</reference>
<proteinExistence type="predicted"/>
<organism evidence="3 4">
    <name type="scientific">Anaerocolumna chitinilytica</name>
    <dbReference type="NCBI Taxonomy" id="1727145"/>
    <lineage>
        <taxon>Bacteria</taxon>
        <taxon>Bacillati</taxon>
        <taxon>Bacillota</taxon>
        <taxon>Clostridia</taxon>
        <taxon>Lachnospirales</taxon>
        <taxon>Lachnospiraceae</taxon>
        <taxon>Anaerocolumna</taxon>
    </lineage>
</organism>
<feature type="transmembrane region" description="Helical" evidence="1">
    <location>
        <begin position="125"/>
        <end position="147"/>
    </location>
</feature>
<name>A0A7I8DQK0_9FIRM</name>
<keyword evidence="1" id="KW-0472">Membrane</keyword>
<dbReference type="RefSeq" id="WP_185256312.1">
    <property type="nucleotide sequence ID" value="NZ_AP023368.1"/>
</dbReference>
<feature type="transmembrane region" description="Helical" evidence="1">
    <location>
        <begin position="93"/>
        <end position="113"/>
    </location>
</feature>
<feature type="transmembrane region" description="Helical" evidence="1">
    <location>
        <begin position="159"/>
        <end position="180"/>
    </location>
</feature>
<evidence type="ECO:0000313" key="3">
    <source>
        <dbReference type="EMBL" id="BCK00660.1"/>
    </source>
</evidence>
<keyword evidence="1" id="KW-1133">Transmembrane helix</keyword>
<evidence type="ECO:0000259" key="2">
    <source>
        <dbReference type="Pfam" id="PF02517"/>
    </source>
</evidence>
<keyword evidence="1" id="KW-0812">Transmembrane</keyword>
<dbReference type="Pfam" id="PF02517">
    <property type="entry name" value="Rce1-like"/>
    <property type="match status" value="1"/>
</dbReference>
<dbReference type="AlphaFoldDB" id="A0A7I8DQK0"/>
<feature type="transmembrane region" description="Helical" evidence="1">
    <location>
        <begin position="53"/>
        <end position="73"/>
    </location>
</feature>
<feature type="transmembrane region" description="Helical" evidence="1">
    <location>
        <begin position="28"/>
        <end position="47"/>
    </location>
</feature>
<dbReference type="KEGG" id="acht:bsdcttw_37000"/>